<evidence type="ECO:0000313" key="3">
    <source>
        <dbReference type="Proteomes" id="UP000499080"/>
    </source>
</evidence>
<organism evidence="2 3">
    <name type="scientific">Araneus ventricosus</name>
    <name type="common">Orbweaver spider</name>
    <name type="synonym">Epeira ventricosa</name>
    <dbReference type="NCBI Taxonomy" id="182803"/>
    <lineage>
        <taxon>Eukaryota</taxon>
        <taxon>Metazoa</taxon>
        <taxon>Ecdysozoa</taxon>
        <taxon>Arthropoda</taxon>
        <taxon>Chelicerata</taxon>
        <taxon>Arachnida</taxon>
        <taxon>Araneae</taxon>
        <taxon>Araneomorphae</taxon>
        <taxon>Entelegynae</taxon>
        <taxon>Araneoidea</taxon>
        <taxon>Araneidae</taxon>
        <taxon>Araneus</taxon>
    </lineage>
</organism>
<dbReference type="SUPFAM" id="SSF53098">
    <property type="entry name" value="Ribonuclease H-like"/>
    <property type="match status" value="1"/>
</dbReference>
<dbReference type="AlphaFoldDB" id="A0A4Y2AIK5"/>
<dbReference type="GO" id="GO:0004523">
    <property type="term" value="F:RNA-DNA hybrid ribonuclease activity"/>
    <property type="evidence" value="ECO:0007669"/>
    <property type="project" value="InterPro"/>
</dbReference>
<dbReference type="EMBL" id="BGPR01000019">
    <property type="protein sequence ID" value="GBL79663.1"/>
    <property type="molecule type" value="Genomic_DNA"/>
</dbReference>
<gene>
    <name evidence="2" type="ORF">AVEN_18206_1</name>
</gene>
<dbReference type="InterPro" id="IPR036397">
    <property type="entry name" value="RNaseH_sf"/>
</dbReference>
<protein>
    <recommendedName>
        <fullName evidence="1">RNase H type-1 domain-containing protein</fullName>
    </recommendedName>
</protein>
<evidence type="ECO:0000259" key="1">
    <source>
        <dbReference type="PROSITE" id="PS50879"/>
    </source>
</evidence>
<dbReference type="InterPro" id="IPR002156">
    <property type="entry name" value="RNaseH_domain"/>
</dbReference>
<dbReference type="OrthoDB" id="6515318at2759"/>
<dbReference type="Proteomes" id="UP000499080">
    <property type="component" value="Unassembled WGS sequence"/>
</dbReference>
<keyword evidence="3" id="KW-1185">Reference proteome</keyword>
<evidence type="ECO:0000313" key="2">
    <source>
        <dbReference type="EMBL" id="GBL79663.1"/>
    </source>
</evidence>
<dbReference type="PROSITE" id="PS50879">
    <property type="entry name" value="RNASE_H_1"/>
    <property type="match status" value="1"/>
</dbReference>
<feature type="domain" description="RNase H type-1" evidence="1">
    <location>
        <begin position="1"/>
        <end position="80"/>
    </location>
</feature>
<dbReference type="Gene3D" id="3.30.420.10">
    <property type="entry name" value="Ribonuclease H-like superfamily/Ribonuclease H"/>
    <property type="match status" value="1"/>
</dbReference>
<comment type="caution">
    <text evidence="2">The sequence shown here is derived from an EMBL/GenBank/DDBJ whole genome shotgun (WGS) entry which is preliminary data.</text>
</comment>
<accession>A0A4Y2AIK5</accession>
<reference evidence="2 3" key="1">
    <citation type="journal article" date="2019" name="Sci. Rep.">
        <title>Orb-weaving spider Araneus ventricosus genome elucidates the spidroin gene catalogue.</title>
        <authorList>
            <person name="Kono N."/>
            <person name="Nakamura H."/>
            <person name="Ohtoshi R."/>
            <person name="Moran D.A.P."/>
            <person name="Shinohara A."/>
            <person name="Yoshida Y."/>
            <person name="Fujiwara M."/>
            <person name="Mori M."/>
            <person name="Tomita M."/>
            <person name="Arakawa K."/>
        </authorList>
    </citation>
    <scope>NUCLEOTIDE SEQUENCE [LARGE SCALE GENOMIC DNA]</scope>
</reference>
<name>A0A4Y2AIK5_ARAVE</name>
<sequence length="182" mass="21078">MALEFCCTLSVCQKIHIFSDSRSALQELQDPKNSNEHFRKIKAIYKKATDTVWIRLHWIKAHVGYEGIEMADIQAKESTSRPEVDVEIPKSEGTLKSTLRRELLYQWQDRWILTKKGSHTRKLLPEVKCLTTLFHPKVVQFLTGHGRFPFYVRFGKSQSNTCPCGKVGEPLHYILESDNTKD</sequence>
<proteinExistence type="predicted"/>
<dbReference type="GO" id="GO:0003676">
    <property type="term" value="F:nucleic acid binding"/>
    <property type="evidence" value="ECO:0007669"/>
    <property type="project" value="InterPro"/>
</dbReference>
<dbReference type="InterPro" id="IPR012337">
    <property type="entry name" value="RNaseH-like_sf"/>
</dbReference>